<reference evidence="2 3" key="1">
    <citation type="submission" date="2013-02" db="EMBL/GenBank/DDBJ databases">
        <title>Genome sequence of Candida maltosa Xu316, a potential industrial strain for xylitol and ethanol production.</title>
        <authorList>
            <person name="Yu J."/>
            <person name="Wang Q."/>
            <person name="Geng X."/>
            <person name="Bao W."/>
            <person name="He P."/>
            <person name="Cai J."/>
        </authorList>
    </citation>
    <scope>NUCLEOTIDE SEQUENCE [LARGE SCALE GENOMIC DNA]</scope>
    <source>
        <strain evidence="3">Xu316</strain>
    </source>
</reference>
<dbReference type="EMBL" id="AOGT01001482">
    <property type="protein sequence ID" value="EMG47584.1"/>
    <property type="molecule type" value="Genomic_DNA"/>
</dbReference>
<protein>
    <submittedName>
        <fullName evidence="2">Uncharacterized protein</fullName>
    </submittedName>
</protein>
<feature type="compositionally biased region" description="Low complexity" evidence="1">
    <location>
        <begin position="33"/>
        <end position="64"/>
    </location>
</feature>
<dbReference type="OrthoDB" id="4022861at2759"/>
<evidence type="ECO:0000313" key="3">
    <source>
        <dbReference type="Proteomes" id="UP000011777"/>
    </source>
</evidence>
<dbReference type="AlphaFoldDB" id="M3JYV2"/>
<feature type="region of interest" description="Disordered" evidence="1">
    <location>
        <begin position="29"/>
        <end position="72"/>
    </location>
</feature>
<name>M3JYV2_CANMX</name>
<dbReference type="HOGENOM" id="CLU_1245200_0_0_1"/>
<dbReference type="Proteomes" id="UP000011777">
    <property type="component" value="Unassembled WGS sequence"/>
</dbReference>
<accession>M3JYV2</accession>
<proteinExistence type="predicted"/>
<keyword evidence="3" id="KW-1185">Reference proteome</keyword>
<organism evidence="2 3">
    <name type="scientific">Candida maltosa (strain Xu316)</name>
    <name type="common">Yeast</name>
    <dbReference type="NCBI Taxonomy" id="1245528"/>
    <lineage>
        <taxon>Eukaryota</taxon>
        <taxon>Fungi</taxon>
        <taxon>Dikarya</taxon>
        <taxon>Ascomycota</taxon>
        <taxon>Saccharomycotina</taxon>
        <taxon>Pichiomycetes</taxon>
        <taxon>Debaryomycetaceae</taxon>
        <taxon>Candida/Lodderomyces clade</taxon>
        <taxon>Candida</taxon>
    </lineage>
</organism>
<sequence length="197" mass="22690">MFNYKYSLATTNSSNSSFNNNKYTYSDLDRRNSQQSSILSTSSTNTSSSSVSPTTPQDNNNNNNTMSSQTLPLTKSLSEPCIDLDKITEEFQNRQRKLSIASAKIYDSKNLINWCQFLQEQEETTLYMKELNQNSSFNLPISSEILLERYSLESDDDDGDNCNLESDEPKKTHLFRRLSKFKRRNSLIAKTRKQTRV</sequence>
<evidence type="ECO:0000256" key="1">
    <source>
        <dbReference type="SAM" id="MobiDB-lite"/>
    </source>
</evidence>
<comment type="caution">
    <text evidence="2">The sequence shown here is derived from an EMBL/GenBank/DDBJ whole genome shotgun (WGS) entry which is preliminary data.</text>
</comment>
<gene>
    <name evidence="2" type="ORF">G210_2014</name>
</gene>
<evidence type="ECO:0000313" key="2">
    <source>
        <dbReference type="EMBL" id="EMG47584.1"/>
    </source>
</evidence>